<keyword evidence="6" id="KW-0560">Oxidoreductase</keyword>
<keyword evidence="7" id="KW-0325">Glycoprotein</keyword>
<accession>A0ABR2W4A4</accession>
<feature type="domain" description="Prenylcysteine lyase" evidence="8">
    <location>
        <begin position="140"/>
        <end position="463"/>
    </location>
</feature>
<dbReference type="SUPFAM" id="SSF51905">
    <property type="entry name" value="FAD/NAD(P)-binding domain"/>
    <property type="match status" value="1"/>
</dbReference>
<dbReference type="EMBL" id="JASJQH010007040">
    <property type="protein sequence ID" value="KAK9719629.1"/>
    <property type="molecule type" value="Genomic_DNA"/>
</dbReference>
<protein>
    <recommendedName>
        <fullName evidence="8">Prenylcysteine lyase domain-containing protein</fullName>
    </recommendedName>
</protein>
<evidence type="ECO:0000256" key="3">
    <source>
        <dbReference type="ARBA" id="ARBA00022630"/>
    </source>
</evidence>
<evidence type="ECO:0000259" key="8">
    <source>
        <dbReference type="Pfam" id="PF07156"/>
    </source>
</evidence>
<dbReference type="Gene3D" id="3.50.50.60">
    <property type="entry name" value="FAD/NAD(P)-binding domain"/>
    <property type="match status" value="1"/>
</dbReference>
<reference evidence="9 10" key="1">
    <citation type="submission" date="2023-04" db="EMBL/GenBank/DDBJ databases">
        <title>Genome of Basidiobolus ranarum AG-B5.</title>
        <authorList>
            <person name="Stajich J.E."/>
            <person name="Carter-House D."/>
            <person name="Gryganskyi A."/>
        </authorList>
    </citation>
    <scope>NUCLEOTIDE SEQUENCE [LARGE SCALE GENOMIC DNA]</scope>
    <source>
        <strain evidence="9 10">AG-B5</strain>
    </source>
</reference>
<keyword evidence="10" id="KW-1185">Reference proteome</keyword>
<comment type="cofactor">
    <cofactor evidence="1">
        <name>FAD</name>
        <dbReference type="ChEBI" id="CHEBI:57692"/>
    </cofactor>
</comment>
<keyword evidence="5" id="KW-0274">FAD</keyword>
<comment type="caution">
    <text evidence="9">The sequence shown here is derived from an EMBL/GenBank/DDBJ whole genome shotgun (WGS) entry which is preliminary data.</text>
</comment>
<dbReference type="InterPro" id="IPR017046">
    <property type="entry name" value="Prenylcysteine_Oxase1"/>
</dbReference>
<dbReference type="Proteomes" id="UP001479436">
    <property type="component" value="Unassembled WGS sequence"/>
</dbReference>
<sequence length="469" mass="52922">MRFDISYFLLGCIFTGSWVSAKHPKVTKKVGIIGAGIGGASTAYFLNELFQQQDVKVDITMFEAEDRVGGRVFSPTFTRPGLPGIPLNMGASLFVSCNYNMMNLTKRFSLPIQEDHGEYFSDSVTNLWNGKGFIWKESPFTRYGPENFVKLQGIIERMLVKFLKIYDSNRIWTSVDGLFKSLQLDNLLKVSGYEYFVSQGLNKTFVREYLDFSTRANYARGITEIHALAACIAAIPTTGVCDTHSVTSGNSALVKELATRSKAKVLLNHRVKAIFNLHGKYVVLSANGRIDTFDSLVVATPFQSAKLFFLPRIRYPSVEYSQVQVTHVTGQLNPSYFNVTEASLPSNIYTTINEGKKTPFNSLYKIANYQPKKGIYMYHLHSTGKLDQSTISRIFSEKRETNVKVVWNAYPRMSTRDVQQKFPVELSSGLYYLNTMEPFISTMETETISAKNIARLIARRIRGSHPAKQ</sequence>
<gene>
    <name evidence="9" type="ORF">K7432_004650</name>
</gene>
<dbReference type="PANTHER" id="PTHR15944">
    <property type="entry name" value="FARNESYLCYSTEINE LYASE"/>
    <property type="match status" value="1"/>
</dbReference>
<comment type="similarity">
    <text evidence="2">Belongs to the prenylcysteine oxidase family.</text>
</comment>
<evidence type="ECO:0000256" key="6">
    <source>
        <dbReference type="ARBA" id="ARBA00023002"/>
    </source>
</evidence>
<organism evidence="9 10">
    <name type="scientific">Basidiobolus ranarum</name>
    <dbReference type="NCBI Taxonomy" id="34480"/>
    <lineage>
        <taxon>Eukaryota</taxon>
        <taxon>Fungi</taxon>
        <taxon>Fungi incertae sedis</taxon>
        <taxon>Zoopagomycota</taxon>
        <taxon>Entomophthoromycotina</taxon>
        <taxon>Basidiobolomycetes</taxon>
        <taxon>Basidiobolales</taxon>
        <taxon>Basidiobolaceae</taxon>
        <taxon>Basidiobolus</taxon>
    </lineage>
</organism>
<keyword evidence="3" id="KW-0285">Flavoprotein</keyword>
<dbReference type="PANTHER" id="PTHR15944:SF0">
    <property type="entry name" value="PRENYLCYSTEINE LYASE DOMAIN-CONTAINING PROTEIN"/>
    <property type="match status" value="1"/>
</dbReference>
<dbReference type="InterPro" id="IPR036188">
    <property type="entry name" value="FAD/NAD-bd_sf"/>
</dbReference>
<proteinExistence type="inferred from homology"/>
<evidence type="ECO:0000256" key="4">
    <source>
        <dbReference type="ARBA" id="ARBA00022729"/>
    </source>
</evidence>
<evidence type="ECO:0000313" key="9">
    <source>
        <dbReference type="EMBL" id="KAK9719629.1"/>
    </source>
</evidence>
<keyword evidence="4" id="KW-0732">Signal</keyword>
<evidence type="ECO:0000256" key="1">
    <source>
        <dbReference type="ARBA" id="ARBA00001974"/>
    </source>
</evidence>
<evidence type="ECO:0000256" key="2">
    <source>
        <dbReference type="ARBA" id="ARBA00009967"/>
    </source>
</evidence>
<evidence type="ECO:0000256" key="5">
    <source>
        <dbReference type="ARBA" id="ARBA00022827"/>
    </source>
</evidence>
<evidence type="ECO:0000313" key="10">
    <source>
        <dbReference type="Proteomes" id="UP001479436"/>
    </source>
</evidence>
<dbReference type="InterPro" id="IPR010795">
    <property type="entry name" value="Prenylcys_lyase"/>
</dbReference>
<evidence type="ECO:0000256" key="7">
    <source>
        <dbReference type="ARBA" id="ARBA00023180"/>
    </source>
</evidence>
<dbReference type="Pfam" id="PF13450">
    <property type="entry name" value="NAD_binding_8"/>
    <property type="match status" value="1"/>
</dbReference>
<name>A0ABR2W4A4_9FUNG</name>
<dbReference type="Pfam" id="PF07156">
    <property type="entry name" value="Prenylcys_lyase"/>
    <property type="match status" value="1"/>
</dbReference>